<evidence type="ECO:0000313" key="3">
    <source>
        <dbReference type="EMBL" id="CEK75932.1"/>
    </source>
</evidence>
<dbReference type="InterPro" id="IPR007533">
    <property type="entry name" value="Cyt_c_oxidase_assmbl_CtaG"/>
</dbReference>
<organism evidence="2">
    <name type="scientific">Arion vulgaris</name>
    <dbReference type="NCBI Taxonomy" id="1028688"/>
    <lineage>
        <taxon>Eukaryota</taxon>
        <taxon>Metazoa</taxon>
        <taxon>Spiralia</taxon>
        <taxon>Lophotrochozoa</taxon>
        <taxon>Mollusca</taxon>
        <taxon>Gastropoda</taxon>
        <taxon>Heterobranchia</taxon>
        <taxon>Euthyneura</taxon>
        <taxon>Panpulmonata</taxon>
        <taxon>Eupulmonata</taxon>
        <taxon>Stylommatophora</taxon>
        <taxon>Helicina</taxon>
        <taxon>Arionoidea</taxon>
        <taxon>Arionidae</taxon>
        <taxon>Arion</taxon>
    </lineage>
</organism>
<evidence type="ECO:0008006" key="4">
    <source>
        <dbReference type="Google" id="ProtNLM"/>
    </source>
</evidence>
<keyword evidence="1" id="KW-0472">Membrane</keyword>
<dbReference type="Pfam" id="PF04442">
    <property type="entry name" value="CtaG_Cox11"/>
    <property type="match status" value="1"/>
</dbReference>
<dbReference type="PANTHER" id="PTHR21320:SF3">
    <property type="entry name" value="CYTOCHROME C OXIDASE ASSEMBLY PROTEIN COX11, MITOCHONDRIAL-RELATED"/>
    <property type="match status" value="1"/>
</dbReference>
<gene>
    <name evidence="2" type="primary">ORF97640</name>
    <name evidence="3" type="synonym">ORF97645</name>
</gene>
<dbReference type="GO" id="GO:0005507">
    <property type="term" value="F:copper ion binding"/>
    <property type="evidence" value="ECO:0007669"/>
    <property type="project" value="InterPro"/>
</dbReference>
<evidence type="ECO:0000313" key="2">
    <source>
        <dbReference type="EMBL" id="CEK75931.1"/>
    </source>
</evidence>
<evidence type="ECO:0000256" key="1">
    <source>
        <dbReference type="SAM" id="Phobius"/>
    </source>
</evidence>
<dbReference type="AlphaFoldDB" id="A0A0B7A7H2"/>
<dbReference type="EMBL" id="HACG01029066">
    <property type="protein sequence ID" value="CEK75931.1"/>
    <property type="molecule type" value="Transcribed_RNA"/>
</dbReference>
<keyword evidence="1" id="KW-0812">Transmembrane</keyword>
<sequence>MALMYTHGRQMFSTLKSPFLKFRKHLTVHKWTDLTPTVVQKLSAFQTGKSTPLSFRWFCLLPFSRTVCFTNRTFNNLAFKHINYKHILCLEQFTHKSLVLLTVRTFSTSTCRWAAQRRNIHSSNKTGLIYMVAILVFMLGGAYAGVPLYKVFCQASGLGGQAVKGHDTSNIESMEKVERPILVRFNADVASSMR</sequence>
<name>A0A0B7A7H2_9EUPU</name>
<feature type="transmembrane region" description="Helical" evidence="1">
    <location>
        <begin position="127"/>
        <end position="146"/>
    </location>
</feature>
<dbReference type="EMBL" id="HACG01029067">
    <property type="protein sequence ID" value="CEK75932.1"/>
    <property type="molecule type" value="Transcribed_RNA"/>
</dbReference>
<dbReference type="GO" id="GO:0005743">
    <property type="term" value="C:mitochondrial inner membrane"/>
    <property type="evidence" value="ECO:0007669"/>
    <property type="project" value="TreeGrafter"/>
</dbReference>
<keyword evidence="1" id="KW-1133">Transmembrane helix</keyword>
<accession>A0A0B7A7H2</accession>
<dbReference type="PANTHER" id="PTHR21320">
    <property type="entry name" value="CYTOCHROME C OXIDASE ASSEMBLY PROTEIN COX11-RELATED"/>
    <property type="match status" value="1"/>
</dbReference>
<proteinExistence type="predicted"/>
<protein>
    <recommendedName>
        <fullName evidence="4">Cytochrome c oxidase assembly protein COX11, mitochondrial</fullName>
    </recommendedName>
</protein>
<reference evidence="2" key="1">
    <citation type="submission" date="2014-12" db="EMBL/GenBank/DDBJ databases">
        <title>Insight into the proteome of Arion vulgaris.</title>
        <authorList>
            <person name="Aradska J."/>
            <person name="Bulat T."/>
            <person name="Smidak R."/>
            <person name="Sarate P."/>
            <person name="Gangsoo J."/>
            <person name="Sialana F."/>
            <person name="Bilban M."/>
            <person name="Lubec G."/>
        </authorList>
    </citation>
    <scope>NUCLEOTIDE SEQUENCE</scope>
    <source>
        <tissue evidence="2">Skin</tissue>
    </source>
</reference>